<reference evidence="1" key="1">
    <citation type="journal article" date="2020" name="Stud. Mycol.">
        <title>101 Dothideomycetes genomes: a test case for predicting lifestyles and emergence of pathogens.</title>
        <authorList>
            <person name="Haridas S."/>
            <person name="Albert R."/>
            <person name="Binder M."/>
            <person name="Bloem J."/>
            <person name="Labutti K."/>
            <person name="Salamov A."/>
            <person name="Andreopoulos B."/>
            <person name="Baker S."/>
            <person name="Barry K."/>
            <person name="Bills G."/>
            <person name="Bluhm B."/>
            <person name="Cannon C."/>
            <person name="Castanera R."/>
            <person name="Culley D."/>
            <person name="Daum C."/>
            <person name="Ezra D."/>
            <person name="Gonzalez J."/>
            <person name="Henrissat B."/>
            <person name="Kuo A."/>
            <person name="Liang C."/>
            <person name="Lipzen A."/>
            <person name="Lutzoni F."/>
            <person name="Magnuson J."/>
            <person name="Mondo S."/>
            <person name="Nolan M."/>
            <person name="Ohm R."/>
            <person name="Pangilinan J."/>
            <person name="Park H.-J."/>
            <person name="Ramirez L."/>
            <person name="Alfaro M."/>
            <person name="Sun H."/>
            <person name="Tritt A."/>
            <person name="Yoshinaga Y."/>
            <person name="Zwiers L.-H."/>
            <person name="Turgeon B."/>
            <person name="Goodwin S."/>
            <person name="Spatafora J."/>
            <person name="Crous P."/>
            <person name="Grigoriev I."/>
        </authorList>
    </citation>
    <scope>NUCLEOTIDE SEQUENCE</scope>
    <source>
        <strain evidence="1">SCOH1-5</strain>
    </source>
</reference>
<protein>
    <submittedName>
        <fullName evidence="1">Uncharacterized protein</fullName>
    </submittedName>
</protein>
<dbReference type="PANTHER" id="PTHR38115:SF1">
    <property type="entry name" value="LIPOCALIN-LIKE DOMAIN-CONTAINING PROTEIN"/>
    <property type="match status" value="1"/>
</dbReference>
<dbReference type="EMBL" id="ML992662">
    <property type="protein sequence ID" value="KAF2217721.1"/>
    <property type="molecule type" value="Genomic_DNA"/>
</dbReference>
<dbReference type="OrthoDB" id="425354at2759"/>
<accession>A0A6A6FWD9</accession>
<evidence type="ECO:0000313" key="1">
    <source>
        <dbReference type="EMBL" id="KAF2217721.1"/>
    </source>
</evidence>
<gene>
    <name evidence="1" type="ORF">CERZMDRAFT_104305</name>
</gene>
<proteinExistence type="predicted"/>
<name>A0A6A6FWD9_9PEZI</name>
<keyword evidence="2" id="KW-1185">Reference proteome</keyword>
<dbReference type="AlphaFoldDB" id="A0A6A6FWD9"/>
<dbReference type="Proteomes" id="UP000799539">
    <property type="component" value="Unassembled WGS sequence"/>
</dbReference>
<dbReference type="PANTHER" id="PTHR38115">
    <property type="entry name" value="LIPOCALIN-LIKE DOMAIN-CONTAINING PROTEIN"/>
    <property type="match status" value="1"/>
</dbReference>
<dbReference type="InterPro" id="IPR053037">
    <property type="entry name" value="Pericyclase_pydY-like"/>
</dbReference>
<evidence type="ECO:0000313" key="2">
    <source>
        <dbReference type="Proteomes" id="UP000799539"/>
    </source>
</evidence>
<sequence>MAAPAEVNVHNISGSYDLNKNISDSTSAMLKMQGVNFLVRQAANYSAIQVNLHQYKGDDGKEHLDQEQISTGNMKQFEPRILDGEARERDIQYWGKVKGWNKAVKLAEVTQDAFLTQGWDQECVDGDVLLSHTESVGNGWVVTQVWGFATIEGVRRHVRRIYSTKGKEEHRIRLAYDYKGPAPAITAS</sequence>
<organism evidence="1 2">
    <name type="scientific">Cercospora zeae-maydis SCOH1-5</name>
    <dbReference type="NCBI Taxonomy" id="717836"/>
    <lineage>
        <taxon>Eukaryota</taxon>
        <taxon>Fungi</taxon>
        <taxon>Dikarya</taxon>
        <taxon>Ascomycota</taxon>
        <taxon>Pezizomycotina</taxon>
        <taxon>Dothideomycetes</taxon>
        <taxon>Dothideomycetidae</taxon>
        <taxon>Mycosphaerellales</taxon>
        <taxon>Mycosphaerellaceae</taxon>
        <taxon>Cercospora</taxon>
    </lineage>
</organism>